<dbReference type="Gene3D" id="1.25.40.10">
    <property type="entry name" value="Tetratricopeptide repeat domain"/>
    <property type="match status" value="1"/>
</dbReference>
<dbReference type="GO" id="GO:0005697">
    <property type="term" value="C:telomerase holoenzyme complex"/>
    <property type="evidence" value="ECO:0007669"/>
    <property type="project" value="TreeGrafter"/>
</dbReference>
<dbReference type="Pfam" id="PF10374">
    <property type="entry name" value="EST1"/>
    <property type="match status" value="1"/>
</dbReference>
<dbReference type="SUPFAM" id="SSF48452">
    <property type="entry name" value="TPR-like"/>
    <property type="match status" value="1"/>
</dbReference>
<accession>A0A9Q1JQS9</accession>
<dbReference type="GO" id="GO:0000184">
    <property type="term" value="P:nuclear-transcribed mRNA catabolic process, nonsense-mediated decay"/>
    <property type="evidence" value="ECO:0007669"/>
    <property type="project" value="TreeGrafter"/>
</dbReference>
<evidence type="ECO:0000256" key="1">
    <source>
        <dbReference type="ARBA" id="ARBA00022737"/>
    </source>
</evidence>
<dbReference type="EMBL" id="JAKOGI010000914">
    <property type="protein sequence ID" value="KAJ8429276.1"/>
    <property type="molecule type" value="Genomic_DNA"/>
</dbReference>
<dbReference type="FunFam" id="1.25.40.10:FF:000225">
    <property type="entry name" value="Protein SMG7"/>
    <property type="match status" value="1"/>
</dbReference>
<dbReference type="Proteomes" id="UP001153076">
    <property type="component" value="Unassembled WGS sequence"/>
</dbReference>
<sequence length="952" mass="107699">MPINSSTSLKNSGEKRNPFVEVSDAEKLLWARIHSKGVLDSEARDLHYKACSIYETLFLSDNELPDLQHIEYLLWRLHYKHIDEFRKRISQNSAEDDKQSTNRKATGTTVSRRLNTVSEHMEAFKLFLSEATEFYQELIRKIKRYYGLLEEPWFYKNDGVSGRIEQSKLHKCQFVCHRLCICLGDLARYLELYGKPDHEQRSWSGAASYYLEAAKIHPDSGNPHNQLAVLATYIADEFLALYHCIRSLAVRQPFPDAWQNLLLLFERNRSSNIASLSNDVYDSCKPSEWISIQSKEGADGSCSNDTKAANSNQSLATDLWSLIIRTTSFFFLESRLDSFTSTFTSTLRELETLLALDVAKLSSALESYQKFNLSKAGPYRALHIISVLLFIIHSLIDKTEHKIPKPANEVQLSMLLKLALTATFVCMGRFVDRCLMGSPVIYFPLLPALLVFVEWLVGAIDKVYIDDENCEAAICYFFTSFVELLNHLQEVAKDQVKFPGHVALWEDYELRGFIPLSHTHSSLDFSSHWEEEINYKMKNEYRAYRIIQAAMKIAKKSGSDGQKWLFYAQEEKKFSSEGTNNSDEQKSCSVEEAKEPHQKNGRSSLVEEEEDIVFKPITRHNSEPIPLNGQTVASKTADESLRRASSVLAAQNRALINSLTSRCANHSASPNRQLGTSAEGPIAVGPPSLSSWVLNGDGLSVETAKSNETDKRVLKPIDEMASSDLGSLSLTKDERTGFFSSYHAPTPSAPLLPENSVWVTHTSTGFSNQNAVTQEPASFVPSSSIHFSSNPSGIFWPSPSALNLIDYSPSFPAPMESYPWSGPQFPKLGNHNLQRPPNAMQDQHYLPREPNGSRGSAASRFDLLDEWRYNPTVFPDRGPPLLRPSSQLLRGLYDQRTGMFFHDYQRPSPYVSQGMTSTRPEPQTQPILQYLKQREWQFQPGPQFTGSPYTQN</sequence>
<keyword evidence="6" id="KW-1185">Reference proteome</keyword>
<dbReference type="GO" id="GO:0042162">
    <property type="term" value="F:telomeric DNA binding"/>
    <property type="evidence" value="ECO:0007669"/>
    <property type="project" value="TreeGrafter"/>
</dbReference>
<dbReference type="Pfam" id="PF10373">
    <property type="entry name" value="EST1_DNA_bind"/>
    <property type="match status" value="1"/>
</dbReference>
<feature type="domain" description="DNA/RNA-binding" evidence="3">
    <location>
        <begin position="206"/>
        <end position="519"/>
    </location>
</feature>
<evidence type="ECO:0008006" key="7">
    <source>
        <dbReference type="Google" id="ProtNLM"/>
    </source>
</evidence>
<gene>
    <name evidence="5" type="ORF">Cgig2_000764</name>
</gene>
<comment type="caution">
    <text evidence="5">The sequence shown here is derived from an EMBL/GenBank/DDBJ whole genome shotgun (WGS) entry which is preliminary data.</text>
</comment>
<dbReference type="InterPro" id="IPR019458">
    <property type="entry name" value="Est1-like_N"/>
</dbReference>
<dbReference type="GO" id="GO:0070034">
    <property type="term" value="F:telomerase RNA binding"/>
    <property type="evidence" value="ECO:0007669"/>
    <property type="project" value="TreeGrafter"/>
</dbReference>
<evidence type="ECO:0000313" key="5">
    <source>
        <dbReference type="EMBL" id="KAJ8429276.1"/>
    </source>
</evidence>
<evidence type="ECO:0000313" key="6">
    <source>
        <dbReference type="Proteomes" id="UP001153076"/>
    </source>
</evidence>
<evidence type="ECO:0000259" key="3">
    <source>
        <dbReference type="Pfam" id="PF10373"/>
    </source>
</evidence>
<organism evidence="5 6">
    <name type="scientific">Carnegiea gigantea</name>
    <dbReference type="NCBI Taxonomy" id="171969"/>
    <lineage>
        <taxon>Eukaryota</taxon>
        <taxon>Viridiplantae</taxon>
        <taxon>Streptophyta</taxon>
        <taxon>Embryophyta</taxon>
        <taxon>Tracheophyta</taxon>
        <taxon>Spermatophyta</taxon>
        <taxon>Magnoliopsida</taxon>
        <taxon>eudicotyledons</taxon>
        <taxon>Gunneridae</taxon>
        <taxon>Pentapetalae</taxon>
        <taxon>Caryophyllales</taxon>
        <taxon>Cactineae</taxon>
        <taxon>Cactaceae</taxon>
        <taxon>Cactoideae</taxon>
        <taxon>Echinocereeae</taxon>
        <taxon>Carnegiea</taxon>
    </lineage>
</organism>
<reference evidence="5" key="1">
    <citation type="submission" date="2022-04" db="EMBL/GenBank/DDBJ databases">
        <title>Carnegiea gigantea Genome sequencing and assembly v2.</title>
        <authorList>
            <person name="Copetti D."/>
            <person name="Sanderson M.J."/>
            <person name="Burquez A."/>
            <person name="Wojciechowski M.F."/>
        </authorList>
    </citation>
    <scope>NUCLEOTIDE SEQUENCE</scope>
    <source>
        <strain evidence="5">SGP5-SGP5p</strain>
        <tissue evidence="5">Aerial part</tissue>
    </source>
</reference>
<dbReference type="InterPro" id="IPR018834">
    <property type="entry name" value="DNA/RNA-bd_Est1-type"/>
</dbReference>
<feature type="domain" description="Telomerase activating protein Est1-like N-terminal" evidence="4">
    <location>
        <begin position="70"/>
        <end position="193"/>
    </location>
</feature>
<evidence type="ECO:0000256" key="2">
    <source>
        <dbReference type="SAM" id="MobiDB-lite"/>
    </source>
</evidence>
<dbReference type="InterPro" id="IPR011990">
    <property type="entry name" value="TPR-like_helical_dom_sf"/>
</dbReference>
<dbReference type="AlphaFoldDB" id="A0A9Q1JQS9"/>
<feature type="region of interest" description="Disordered" evidence="2">
    <location>
        <begin position="575"/>
        <end position="638"/>
    </location>
</feature>
<keyword evidence="1" id="KW-0677">Repeat</keyword>
<name>A0A9Q1JQS9_9CARY</name>
<protein>
    <recommendedName>
        <fullName evidence="7">Protein SMG7L</fullName>
    </recommendedName>
</protein>
<dbReference type="OrthoDB" id="69928at2759"/>
<dbReference type="InterPro" id="IPR045153">
    <property type="entry name" value="Est1/Ebs1-like"/>
</dbReference>
<dbReference type="PANTHER" id="PTHR15696">
    <property type="entry name" value="SMG-7 SUPPRESSOR WITH MORPHOLOGICAL EFFECT ON GENITALIA PROTEIN 7"/>
    <property type="match status" value="1"/>
</dbReference>
<dbReference type="PANTHER" id="PTHR15696:SF0">
    <property type="entry name" value="TELOMERASE-BINDING PROTEIN EST1A"/>
    <property type="match status" value="1"/>
</dbReference>
<evidence type="ECO:0000259" key="4">
    <source>
        <dbReference type="Pfam" id="PF10374"/>
    </source>
</evidence>
<proteinExistence type="predicted"/>
<feature type="compositionally biased region" description="Basic and acidic residues" evidence="2">
    <location>
        <begin position="583"/>
        <end position="598"/>
    </location>
</feature>